<dbReference type="Proteomes" id="UP000297475">
    <property type="component" value="Unassembled WGS sequence"/>
</dbReference>
<dbReference type="InterPro" id="IPR023696">
    <property type="entry name" value="Ureohydrolase_dom_sf"/>
</dbReference>
<dbReference type="GO" id="GO:0019557">
    <property type="term" value="P:L-histidine catabolic process to glutamate and formate"/>
    <property type="evidence" value="ECO:0007669"/>
    <property type="project" value="UniProtKB-UniPathway"/>
</dbReference>
<feature type="binding site" evidence="5">
    <location>
        <position position="250"/>
    </location>
    <ligand>
        <name>Mn(2+)</name>
        <dbReference type="ChEBI" id="CHEBI:29035"/>
        <label>2</label>
    </ligand>
</feature>
<name>A0A4Z0WGA1_9GAMM</name>
<dbReference type="PROSITE" id="PS51409">
    <property type="entry name" value="ARGINASE_2"/>
    <property type="match status" value="1"/>
</dbReference>
<protein>
    <recommendedName>
        <fullName evidence="5 6">Formimidoylglutamase</fullName>
        <ecNumber evidence="5 6">3.5.3.8</ecNumber>
    </recommendedName>
    <alternativeName>
        <fullName evidence="5">Formiminoglutamase</fullName>
    </alternativeName>
    <alternativeName>
        <fullName evidence="5">Formiminoglutamate hydrolase</fullName>
    </alternativeName>
</protein>
<feature type="binding site" evidence="5">
    <location>
        <position position="158"/>
    </location>
    <ligand>
        <name>Mn(2+)</name>
        <dbReference type="ChEBI" id="CHEBI:29035"/>
        <label>2</label>
    </ligand>
</feature>
<proteinExistence type="inferred from homology"/>
<evidence type="ECO:0000256" key="8">
    <source>
        <dbReference type="SAM" id="MobiDB-lite"/>
    </source>
</evidence>
<dbReference type="OrthoDB" id="9789727at2"/>
<keyword evidence="1 5" id="KW-0479">Metal-binding</keyword>
<dbReference type="GO" id="GO:0050415">
    <property type="term" value="F:formimidoylglutamase activity"/>
    <property type="evidence" value="ECO:0007669"/>
    <property type="project" value="UniProtKB-UniRule"/>
</dbReference>
<dbReference type="GO" id="GO:0030145">
    <property type="term" value="F:manganese ion binding"/>
    <property type="evidence" value="ECO:0007669"/>
    <property type="project" value="UniProtKB-UniRule"/>
</dbReference>
<dbReference type="PANTHER" id="PTHR11358">
    <property type="entry name" value="ARGINASE/AGMATINASE"/>
    <property type="match status" value="1"/>
</dbReference>
<comment type="cofactor">
    <cofactor evidence="5">
        <name>Mn(2+)</name>
        <dbReference type="ChEBI" id="CHEBI:29035"/>
    </cofactor>
    <text evidence="5">Binds 2 manganese ions per subunit.</text>
</comment>
<keyword evidence="3 5" id="KW-0369">Histidine metabolism</keyword>
<dbReference type="PANTHER" id="PTHR11358:SF35">
    <property type="entry name" value="FORMIMIDOYLGLUTAMASE"/>
    <property type="match status" value="1"/>
</dbReference>
<evidence type="ECO:0000256" key="3">
    <source>
        <dbReference type="ARBA" id="ARBA00022808"/>
    </source>
</evidence>
<feature type="binding site" evidence="5">
    <location>
        <position position="250"/>
    </location>
    <ligand>
        <name>Mn(2+)</name>
        <dbReference type="ChEBI" id="CHEBI:29035"/>
        <label>1</label>
    </ligand>
</feature>
<dbReference type="GO" id="GO:0033389">
    <property type="term" value="P:putrescine biosynthetic process from arginine, via agmatine"/>
    <property type="evidence" value="ECO:0007669"/>
    <property type="project" value="TreeGrafter"/>
</dbReference>
<evidence type="ECO:0000256" key="2">
    <source>
        <dbReference type="ARBA" id="ARBA00022801"/>
    </source>
</evidence>
<feature type="binding site" evidence="5">
    <location>
        <position position="160"/>
    </location>
    <ligand>
        <name>Mn(2+)</name>
        <dbReference type="ChEBI" id="CHEBI:29035"/>
        <label>2</label>
    </ligand>
</feature>
<keyword evidence="10" id="KW-1185">Reference proteome</keyword>
<keyword evidence="4 5" id="KW-0464">Manganese</keyword>
<dbReference type="InterPro" id="IPR006035">
    <property type="entry name" value="Ureohydrolase"/>
</dbReference>
<comment type="similarity">
    <text evidence="5 7">Belongs to the arginase family.</text>
</comment>
<dbReference type="CDD" id="cd09988">
    <property type="entry name" value="Formimidoylglutamase"/>
    <property type="match status" value="1"/>
</dbReference>
<dbReference type="InterPro" id="IPR005923">
    <property type="entry name" value="HutG"/>
</dbReference>
<dbReference type="PRINTS" id="PR00116">
    <property type="entry name" value="ARGINASE"/>
</dbReference>
<feature type="binding site" evidence="5">
    <location>
        <position position="127"/>
    </location>
    <ligand>
        <name>Mn(2+)</name>
        <dbReference type="ChEBI" id="CHEBI:29035"/>
        <label>1</label>
    </ligand>
</feature>
<dbReference type="EC" id="3.5.3.8" evidence="5 6"/>
<dbReference type="GO" id="GO:0019556">
    <property type="term" value="P:L-histidine catabolic process to glutamate and formamide"/>
    <property type="evidence" value="ECO:0007669"/>
    <property type="project" value="UniProtKB-UniRule"/>
</dbReference>
<comment type="caution">
    <text evidence="9">The sequence shown here is derived from an EMBL/GenBank/DDBJ whole genome shotgun (WGS) entry which is preliminary data.</text>
</comment>
<reference evidence="9 10" key="1">
    <citation type="submission" date="2019-04" db="EMBL/GenBank/DDBJ databases">
        <title>Natronospirillum operosus gen. nov., sp. nov., a haloalkaliphilic satellite isolated from decaying biomass of laboratory culture of cyanobacterium Geitlerinema sp. and proposal of Natronospirillaceae fam. nov. and Saccharospirillaceae fam. nov.</title>
        <authorList>
            <person name="Kevbrin V."/>
            <person name="Boltyanskaya Y."/>
            <person name="Koziaeva V."/>
            <person name="Grouzdev D.S."/>
            <person name="Park M."/>
            <person name="Cho J."/>
        </authorList>
    </citation>
    <scope>NUCLEOTIDE SEQUENCE [LARGE SCALE GENOMIC DNA]</scope>
    <source>
        <strain evidence="9 10">G-116</strain>
    </source>
</reference>
<evidence type="ECO:0000313" key="10">
    <source>
        <dbReference type="Proteomes" id="UP000297475"/>
    </source>
</evidence>
<accession>A0A4Z0WGA1</accession>
<gene>
    <name evidence="5" type="primary">hutG</name>
    <name evidence="9" type="ORF">E4656_08575</name>
</gene>
<evidence type="ECO:0000313" key="9">
    <source>
        <dbReference type="EMBL" id="TGG94211.1"/>
    </source>
</evidence>
<comment type="function">
    <text evidence="5">Catalyzes the conversion of N-formimidoyl-L-glutamate to L-glutamate and formamide.</text>
</comment>
<feature type="region of interest" description="Disordered" evidence="8">
    <location>
        <begin position="1"/>
        <end position="27"/>
    </location>
</feature>
<dbReference type="Pfam" id="PF00491">
    <property type="entry name" value="Arginase"/>
    <property type="match status" value="1"/>
</dbReference>
<feature type="binding site" evidence="5">
    <location>
        <position position="252"/>
    </location>
    <ligand>
        <name>Mn(2+)</name>
        <dbReference type="ChEBI" id="CHEBI:29035"/>
        <label>2</label>
    </ligand>
</feature>
<comment type="pathway">
    <text evidence="5">Amino-acid degradation; L-histidine degradation into L-glutamate; L-glutamate from N-formimidoyl-L-glutamate (hydrolase route): step 1/1.</text>
</comment>
<dbReference type="UniPathway" id="UPA00379">
    <property type="reaction ID" value="UER00552"/>
</dbReference>
<feature type="binding site" evidence="5">
    <location>
        <position position="158"/>
    </location>
    <ligand>
        <name>Mn(2+)</name>
        <dbReference type="ChEBI" id="CHEBI:29035"/>
        <label>1</label>
    </ligand>
</feature>
<dbReference type="AlphaFoldDB" id="A0A4Z0WGA1"/>
<evidence type="ECO:0000256" key="6">
    <source>
        <dbReference type="NCBIfam" id="TIGR01227"/>
    </source>
</evidence>
<evidence type="ECO:0000256" key="4">
    <source>
        <dbReference type="ARBA" id="ARBA00023211"/>
    </source>
</evidence>
<dbReference type="HAMAP" id="MF_00737">
    <property type="entry name" value="Formimidoylglutam"/>
    <property type="match status" value="1"/>
</dbReference>
<dbReference type="Gene3D" id="3.40.800.10">
    <property type="entry name" value="Ureohydrolase domain"/>
    <property type="match status" value="1"/>
</dbReference>
<evidence type="ECO:0000256" key="7">
    <source>
        <dbReference type="PROSITE-ProRule" id="PRU00742"/>
    </source>
</evidence>
<dbReference type="NCBIfam" id="TIGR01227">
    <property type="entry name" value="hutG"/>
    <property type="match status" value="1"/>
</dbReference>
<sequence>MPDPIRADRLPDMDSWQGRIDPEPKSERWHQVVTPWAGQADPGFALLGFACDEGVRRNKGRVGAKGGPTALRRTLSSLALHHAHPLRDAGDIVCADDDLAGAQQRLADAVQGLLAASQTPLIMGGGHEIALGTWTGLAQHLAARDTEQTPRIGIINFDAHFDLRDPGQGPSSGTPFAQIAAACEDRGWPFRYACLGVSRAANTRALFKRADELAVVYREDHTMTPAALPELHGLLTDFMADCDQVYLTICLDVFPAATVPGVSAPAARGVSLDVIEPLLVQIARSGRLAVTDMAELNPDFDIDQRSARVAARLFHTLTQHWA</sequence>
<feature type="binding site" evidence="5">
    <location>
        <position position="162"/>
    </location>
    <ligand>
        <name>Mn(2+)</name>
        <dbReference type="ChEBI" id="CHEBI:29035"/>
        <label>1</label>
    </ligand>
</feature>
<evidence type="ECO:0000256" key="5">
    <source>
        <dbReference type="HAMAP-Rule" id="MF_00737"/>
    </source>
</evidence>
<comment type="catalytic activity">
    <reaction evidence="5">
        <text>N-formimidoyl-L-glutamate + H2O = formamide + L-glutamate</text>
        <dbReference type="Rhea" id="RHEA:22492"/>
        <dbReference type="ChEBI" id="CHEBI:15377"/>
        <dbReference type="ChEBI" id="CHEBI:16397"/>
        <dbReference type="ChEBI" id="CHEBI:29985"/>
        <dbReference type="ChEBI" id="CHEBI:58928"/>
        <dbReference type="EC" id="3.5.3.8"/>
    </reaction>
</comment>
<evidence type="ECO:0000256" key="1">
    <source>
        <dbReference type="ARBA" id="ARBA00022723"/>
    </source>
</evidence>
<dbReference type="EMBL" id="SRMF01000002">
    <property type="protein sequence ID" value="TGG94211.1"/>
    <property type="molecule type" value="Genomic_DNA"/>
</dbReference>
<dbReference type="SUPFAM" id="SSF52768">
    <property type="entry name" value="Arginase/deacetylase"/>
    <property type="match status" value="1"/>
</dbReference>
<organism evidence="9 10">
    <name type="scientific">Natronospirillum operosum</name>
    <dbReference type="NCBI Taxonomy" id="2759953"/>
    <lineage>
        <taxon>Bacteria</taxon>
        <taxon>Pseudomonadati</taxon>
        <taxon>Pseudomonadota</taxon>
        <taxon>Gammaproteobacteria</taxon>
        <taxon>Oceanospirillales</taxon>
        <taxon>Natronospirillaceae</taxon>
        <taxon>Natronospirillum</taxon>
    </lineage>
</organism>
<keyword evidence="2 5" id="KW-0378">Hydrolase</keyword>
<dbReference type="GO" id="GO:0008783">
    <property type="term" value="F:agmatinase activity"/>
    <property type="evidence" value="ECO:0007669"/>
    <property type="project" value="TreeGrafter"/>
</dbReference>
<feature type="compositionally biased region" description="Basic and acidic residues" evidence="8">
    <location>
        <begin position="1"/>
        <end position="12"/>
    </location>
</feature>